<feature type="compositionally biased region" description="Pro residues" evidence="1">
    <location>
        <begin position="193"/>
        <end position="205"/>
    </location>
</feature>
<evidence type="ECO:0000256" key="1">
    <source>
        <dbReference type="SAM" id="MobiDB-lite"/>
    </source>
</evidence>
<feature type="compositionally biased region" description="Basic and acidic residues" evidence="1">
    <location>
        <begin position="126"/>
        <end position="139"/>
    </location>
</feature>
<name>A0A438J174_VITVI</name>
<feature type="region of interest" description="Disordered" evidence="1">
    <location>
        <begin position="126"/>
        <end position="212"/>
    </location>
</feature>
<accession>A0A438J174</accession>
<protein>
    <submittedName>
        <fullName evidence="2">Uncharacterized protein</fullName>
    </submittedName>
</protein>
<dbReference type="OrthoDB" id="1879425at2759"/>
<sequence>MENLLKQISIRPGLENDSQFYSKLFILTSNPSGENHPYYFVLGRDFLVQGKETKKQAAVESEKFHSKELRLSKEMETLMVDFAERKGLSWLSRQFASRMSRGHDLENDSEYATAVAAAAYAVHSLEETRIPDQKKKSEGPEPSPTRAISKKEGTTSAVLDPGRSSRRLSGEASLRISDGKERRAPIKTAEKTTPPPPPPPPPPPHQYKKLQQ</sequence>
<feature type="compositionally biased region" description="Basic and acidic residues" evidence="1">
    <location>
        <begin position="177"/>
        <end position="190"/>
    </location>
</feature>
<organism evidence="2 3">
    <name type="scientific">Vitis vinifera</name>
    <name type="common">Grape</name>
    <dbReference type="NCBI Taxonomy" id="29760"/>
    <lineage>
        <taxon>Eukaryota</taxon>
        <taxon>Viridiplantae</taxon>
        <taxon>Streptophyta</taxon>
        <taxon>Embryophyta</taxon>
        <taxon>Tracheophyta</taxon>
        <taxon>Spermatophyta</taxon>
        <taxon>Magnoliopsida</taxon>
        <taxon>eudicotyledons</taxon>
        <taxon>Gunneridae</taxon>
        <taxon>Pentapetalae</taxon>
        <taxon>rosids</taxon>
        <taxon>Vitales</taxon>
        <taxon>Vitaceae</taxon>
        <taxon>Viteae</taxon>
        <taxon>Vitis</taxon>
    </lineage>
</organism>
<reference evidence="2 3" key="1">
    <citation type="journal article" date="2018" name="PLoS Genet.">
        <title>Population sequencing reveals clonal diversity and ancestral inbreeding in the grapevine cultivar Chardonnay.</title>
        <authorList>
            <person name="Roach M.J."/>
            <person name="Johnson D.L."/>
            <person name="Bohlmann J."/>
            <person name="van Vuuren H.J."/>
            <person name="Jones S.J."/>
            <person name="Pretorius I.S."/>
            <person name="Schmidt S.A."/>
            <person name="Borneman A.R."/>
        </authorList>
    </citation>
    <scope>NUCLEOTIDE SEQUENCE [LARGE SCALE GENOMIC DNA]</scope>
    <source>
        <strain evidence="3">cv. Chardonnay</strain>
        <tissue evidence="2">Leaf</tissue>
    </source>
</reference>
<dbReference type="EMBL" id="QGNW01000069">
    <property type="protein sequence ID" value="RVX02711.1"/>
    <property type="molecule type" value="Genomic_DNA"/>
</dbReference>
<dbReference type="AlphaFoldDB" id="A0A438J174"/>
<comment type="caution">
    <text evidence="2">The sequence shown here is derived from an EMBL/GenBank/DDBJ whole genome shotgun (WGS) entry which is preliminary data.</text>
</comment>
<gene>
    <name evidence="2" type="ORF">CK203_016458</name>
</gene>
<proteinExistence type="predicted"/>
<evidence type="ECO:0000313" key="2">
    <source>
        <dbReference type="EMBL" id="RVX02711.1"/>
    </source>
</evidence>
<dbReference type="Proteomes" id="UP000288805">
    <property type="component" value="Unassembled WGS sequence"/>
</dbReference>
<evidence type="ECO:0000313" key="3">
    <source>
        <dbReference type="Proteomes" id="UP000288805"/>
    </source>
</evidence>